<dbReference type="AlphaFoldDB" id="A0A7G1Q7Z5"/>
<dbReference type="EC" id="3.6.3.40" evidence="6"/>
<accession>A0A7G1Q7Z5</accession>
<comment type="similarity">
    <text evidence="1">Belongs to the ABC transporter superfamily.</text>
</comment>
<dbReference type="Gene3D" id="3.40.50.300">
    <property type="entry name" value="P-loop containing nucleotide triphosphate hydrolases"/>
    <property type="match status" value="1"/>
</dbReference>
<keyword evidence="3" id="KW-0547">Nucleotide-binding</keyword>
<keyword evidence="7" id="KW-1185">Reference proteome</keyword>
<protein>
    <submittedName>
        <fullName evidence="6">ABC transporter, ATPase subunit</fullName>
        <ecNumber evidence="6">3.6.3.40</ecNumber>
    </submittedName>
</protein>
<keyword evidence="4" id="KW-0067">ATP-binding</keyword>
<dbReference type="PANTHER" id="PTHR46743:SF2">
    <property type="entry name" value="TEICHOIC ACIDS EXPORT ATP-BINDING PROTEIN TAGH"/>
    <property type="match status" value="1"/>
</dbReference>
<dbReference type="GO" id="GO:0016887">
    <property type="term" value="F:ATP hydrolysis activity"/>
    <property type="evidence" value="ECO:0007669"/>
    <property type="project" value="InterPro"/>
</dbReference>
<dbReference type="Proteomes" id="UP000516072">
    <property type="component" value="Chromosome"/>
</dbReference>
<dbReference type="GO" id="GO:0140359">
    <property type="term" value="F:ABC-type transporter activity"/>
    <property type="evidence" value="ECO:0007669"/>
    <property type="project" value="InterPro"/>
</dbReference>
<dbReference type="GO" id="GO:0005524">
    <property type="term" value="F:ATP binding"/>
    <property type="evidence" value="ECO:0007669"/>
    <property type="project" value="UniProtKB-KW"/>
</dbReference>
<name>A0A7G1Q7Z5_9GAMM</name>
<sequence length="395" mass="43938">MEKKRLIQVENLSKFYPKLSTTSHRFQALKAILSGKNNYPAHPVLQNISFSLYQGESLGIIGENGAGKSTLLKHIAGVVQPSQGKVQILGRMGALLELGAGFHPEYTGRENLWLSGALMGMSQREIKANLEQIISFADIGSYIDSPIKHYSSGMVVRLGFALMTALKPEILITDEVLAVGDESFQKKCIQWLENYLIQGGTLLLCSHSMFHVQKLCRQALWIHQGQVMDYGDAFAVTQAYLSYHEEKDRAKISASNIPIKNTTSTYHLTELMVEGDSQSQYPQVRMGGQLKVEGTIYSPDNRSPVVAIGIIRANGAEIYGFTSDGDQIALLQMVDHLFAFQLVFPNVALLPGKYTLRVHGMDPEGVRLFDTMEQPFQVTGQTRELGLCRLSHEWQ</sequence>
<dbReference type="RefSeq" id="WP_197744522.1">
    <property type="nucleotide sequence ID" value="NZ_LR778175.1"/>
</dbReference>
<dbReference type="GO" id="GO:0016020">
    <property type="term" value="C:membrane"/>
    <property type="evidence" value="ECO:0007669"/>
    <property type="project" value="InterPro"/>
</dbReference>
<dbReference type="InterPro" id="IPR003439">
    <property type="entry name" value="ABC_transporter-like_ATP-bd"/>
</dbReference>
<evidence type="ECO:0000259" key="5">
    <source>
        <dbReference type="PROSITE" id="PS50893"/>
    </source>
</evidence>
<dbReference type="PANTHER" id="PTHR46743">
    <property type="entry name" value="TEICHOIC ACIDS EXPORT ATP-BINDING PROTEIN TAGH"/>
    <property type="match status" value="1"/>
</dbReference>
<evidence type="ECO:0000256" key="2">
    <source>
        <dbReference type="ARBA" id="ARBA00022448"/>
    </source>
</evidence>
<keyword evidence="2" id="KW-0813">Transport</keyword>
<evidence type="ECO:0000256" key="1">
    <source>
        <dbReference type="ARBA" id="ARBA00005417"/>
    </source>
</evidence>
<evidence type="ECO:0000256" key="4">
    <source>
        <dbReference type="ARBA" id="ARBA00022840"/>
    </source>
</evidence>
<dbReference type="PROSITE" id="PS50893">
    <property type="entry name" value="ABC_TRANSPORTER_2"/>
    <property type="match status" value="1"/>
</dbReference>
<dbReference type="SUPFAM" id="SSF52540">
    <property type="entry name" value="P-loop containing nucleoside triphosphate hydrolases"/>
    <property type="match status" value="1"/>
</dbReference>
<keyword evidence="6" id="KW-0378">Hydrolase</keyword>
<evidence type="ECO:0000256" key="3">
    <source>
        <dbReference type="ARBA" id="ARBA00022741"/>
    </source>
</evidence>
<dbReference type="InterPro" id="IPR050683">
    <property type="entry name" value="Bact_Polysacc_Export_ATP-bd"/>
</dbReference>
<evidence type="ECO:0000313" key="6">
    <source>
        <dbReference type="EMBL" id="CAB1274341.1"/>
    </source>
</evidence>
<evidence type="ECO:0000313" key="7">
    <source>
        <dbReference type="Proteomes" id="UP000516072"/>
    </source>
</evidence>
<reference evidence="6 7" key="1">
    <citation type="submission" date="2020-03" db="EMBL/GenBank/DDBJ databases">
        <authorList>
            <person name="Picone N."/>
        </authorList>
    </citation>
    <scope>NUCLEOTIDE SEQUENCE [LARGE SCALE GENOMIC DNA]</scope>
    <source>
        <strain evidence="6">NSCAC1</strain>
    </source>
</reference>
<dbReference type="EMBL" id="LR778175">
    <property type="protein sequence ID" value="CAB1274341.1"/>
    <property type="molecule type" value="Genomic_DNA"/>
</dbReference>
<feature type="domain" description="ABC transporter" evidence="5">
    <location>
        <begin position="7"/>
        <end position="249"/>
    </location>
</feature>
<dbReference type="InterPro" id="IPR003593">
    <property type="entry name" value="AAA+_ATPase"/>
</dbReference>
<dbReference type="SMART" id="SM00382">
    <property type="entry name" value="AAA"/>
    <property type="match status" value="1"/>
</dbReference>
<dbReference type="InterPro" id="IPR027417">
    <property type="entry name" value="P-loop_NTPase"/>
</dbReference>
<organism evidence="6 7">
    <name type="scientific">Candidatus Nitrosacidococcus tergens</name>
    <dbReference type="NCBI Taxonomy" id="553981"/>
    <lineage>
        <taxon>Bacteria</taxon>
        <taxon>Pseudomonadati</taxon>
        <taxon>Pseudomonadota</taxon>
        <taxon>Gammaproteobacteria</taxon>
        <taxon>Chromatiales</taxon>
        <taxon>Chromatiaceae</taxon>
        <taxon>Candidatus Nitrosacidococcus</taxon>
    </lineage>
</organism>
<dbReference type="InterPro" id="IPR015860">
    <property type="entry name" value="ABC_transpr_TagH-like"/>
</dbReference>
<gene>
    <name evidence="6" type="ORF">NSCAC_0120</name>
</gene>
<dbReference type="CDD" id="cd03220">
    <property type="entry name" value="ABC_KpsT_Wzt"/>
    <property type="match status" value="1"/>
</dbReference>
<dbReference type="KEGG" id="ntg:NSCAC_0120"/>
<proteinExistence type="inferred from homology"/>
<dbReference type="Pfam" id="PF00005">
    <property type="entry name" value="ABC_tran"/>
    <property type="match status" value="1"/>
</dbReference>